<name>A0A6N7Z594_9PSEU</name>
<evidence type="ECO:0000313" key="2">
    <source>
        <dbReference type="EMBL" id="MTD56749.1"/>
    </source>
</evidence>
<accession>A0A6N7Z594</accession>
<protein>
    <recommendedName>
        <fullName evidence="1">VapC45 PIN like domain-containing protein</fullName>
    </recommendedName>
</protein>
<dbReference type="AlphaFoldDB" id="A0A6N7Z594"/>
<proteinExistence type="predicted"/>
<sequence>MVCRSNWLIITRDWHINDHRAEIAAVRDHGARTVTLASKHAGNKFEQLEVVMCRWRDIEASTERPGPFIDEATRTTLKELPLGVGRT</sequence>
<keyword evidence="3" id="KW-1185">Reference proteome</keyword>
<dbReference type="EMBL" id="WMBA01000038">
    <property type="protein sequence ID" value="MTD56749.1"/>
    <property type="molecule type" value="Genomic_DNA"/>
</dbReference>
<organism evidence="2 3">
    <name type="scientific">Amycolatopsis pithecellobii</name>
    <dbReference type="NCBI Taxonomy" id="664692"/>
    <lineage>
        <taxon>Bacteria</taxon>
        <taxon>Bacillati</taxon>
        <taxon>Actinomycetota</taxon>
        <taxon>Actinomycetes</taxon>
        <taxon>Pseudonocardiales</taxon>
        <taxon>Pseudonocardiaceae</taxon>
        <taxon>Amycolatopsis</taxon>
    </lineage>
</organism>
<dbReference type="Proteomes" id="UP000440096">
    <property type="component" value="Unassembled WGS sequence"/>
</dbReference>
<dbReference type="OrthoDB" id="3828387at2"/>
<evidence type="ECO:0000259" key="1">
    <source>
        <dbReference type="Pfam" id="PF18478"/>
    </source>
</evidence>
<comment type="caution">
    <text evidence="2">The sequence shown here is derived from an EMBL/GenBank/DDBJ whole genome shotgun (WGS) entry which is preliminary data.</text>
</comment>
<dbReference type="InterPro" id="IPR041375">
    <property type="entry name" value="VapC45_PIN-like"/>
</dbReference>
<dbReference type="RefSeq" id="WP_154758884.1">
    <property type="nucleotide sequence ID" value="NZ_WMBA01000038.1"/>
</dbReference>
<evidence type="ECO:0000313" key="3">
    <source>
        <dbReference type="Proteomes" id="UP000440096"/>
    </source>
</evidence>
<gene>
    <name evidence="2" type="ORF">GKO32_22660</name>
</gene>
<reference evidence="2 3" key="1">
    <citation type="submission" date="2019-11" db="EMBL/GenBank/DDBJ databases">
        <title>Draft genome of Amycolatopsis RM579.</title>
        <authorList>
            <person name="Duangmal K."/>
            <person name="Mingma R."/>
        </authorList>
    </citation>
    <scope>NUCLEOTIDE SEQUENCE [LARGE SCALE GENOMIC DNA]</scope>
    <source>
        <strain evidence="2 3">RM579</strain>
    </source>
</reference>
<feature type="domain" description="VapC45 PIN like" evidence="1">
    <location>
        <begin position="4"/>
        <end position="38"/>
    </location>
</feature>
<dbReference type="Pfam" id="PF18478">
    <property type="entry name" value="PIN_10"/>
    <property type="match status" value="1"/>
</dbReference>